<evidence type="ECO:0000313" key="2">
    <source>
        <dbReference type="WBParaSite" id="PSAMB.scaffold3333size18724.g21076.t1"/>
    </source>
</evidence>
<accession>A0A914W7E4</accession>
<proteinExistence type="predicted"/>
<dbReference type="Proteomes" id="UP000887566">
    <property type="component" value="Unplaced"/>
</dbReference>
<protein>
    <submittedName>
        <fullName evidence="2">Uncharacterized protein</fullName>
    </submittedName>
</protein>
<evidence type="ECO:0000313" key="1">
    <source>
        <dbReference type="Proteomes" id="UP000887566"/>
    </source>
</evidence>
<keyword evidence="1" id="KW-1185">Reference proteome</keyword>
<dbReference type="WBParaSite" id="PSAMB.scaffold3333size18724.g21076.t1">
    <property type="protein sequence ID" value="PSAMB.scaffold3333size18724.g21076.t1"/>
    <property type="gene ID" value="PSAMB.scaffold3333size18724.g21076"/>
</dbReference>
<name>A0A914W7E4_9BILA</name>
<reference evidence="2" key="1">
    <citation type="submission" date="2022-11" db="UniProtKB">
        <authorList>
            <consortium name="WormBaseParasite"/>
        </authorList>
    </citation>
    <scope>IDENTIFICATION</scope>
</reference>
<sequence>MISSNLHCTTLKIRDDADSIDVSTALLNDIKRIESRNAPRFRQGRIGSVALGRDDANRKKWFLRPKLLRPLHPFCECRRGEQHAARIGRPPKLFAVGAAVAPLSVAFH</sequence>
<dbReference type="AlphaFoldDB" id="A0A914W7E4"/>
<organism evidence="1 2">
    <name type="scientific">Plectus sambesii</name>
    <dbReference type="NCBI Taxonomy" id="2011161"/>
    <lineage>
        <taxon>Eukaryota</taxon>
        <taxon>Metazoa</taxon>
        <taxon>Ecdysozoa</taxon>
        <taxon>Nematoda</taxon>
        <taxon>Chromadorea</taxon>
        <taxon>Plectida</taxon>
        <taxon>Plectina</taxon>
        <taxon>Plectoidea</taxon>
        <taxon>Plectidae</taxon>
        <taxon>Plectus</taxon>
    </lineage>
</organism>